<dbReference type="Ensembl" id="ENSPTRT00000101973.1">
    <property type="protein sequence ID" value="ENSPTRP00000093785.1"/>
    <property type="gene ID" value="ENSPTRG00000008382.3"/>
</dbReference>
<sequence length="93" mass="10581">MHPDLSPHLHTEECNVLINLLKECHKNETCIISATYSVQKKSSGVYHNILKFFGYCNDVDRELRKCLKNEGLALSPKLECSRVIVTHGSLKLK</sequence>
<dbReference type="VGNC" id="VGNC:9003">
    <property type="gene designation" value="CMC2"/>
</dbReference>
<dbReference type="EMBL" id="AACZ04039469">
    <property type="status" value="NOT_ANNOTATED_CDS"/>
    <property type="molecule type" value="Genomic_DNA"/>
</dbReference>
<dbReference type="FunCoup" id="A0A2J8LEF4">
    <property type="interactions" value="550"/>
</dbReference>
<dbReference type="GeneTree" id="ENSGT00390000016908"/>
<gene>
    <name evidence="6 8" type="primary">CMC2</name>
</gene>
<evidence type="ECO:0000256" key="4">
    <source>
        <dbReference type="ARBA" id="ARBA00023157"/>
    </source>
</evidence>
<evidence type="ECO:0000256" key="1">
    <source>
        <dbReference type="ARBA" id="ARBA00004173"/>
    </source>
</evidence>
<dbReference type="InterPro" id="IPR013892">
    <property type="entry name" value="Cyt_c_biogenesis_Cmc1-like"/>
</dbReference>
<keyword evidence="4" id="KW-1015">Disulfide bond</keyword>
<proteinExistence type="inferred from homology"/>
<dbReference type="STRING" id="9598.ENSPTRP00000093785"/>
<dbReference type="GO" id="GO:0005739">
    <property type="term" value="C:mitochondrion"/>
    <property type="evidence" value="ECO:0007669"/>
    <property type="project" value="UniProtKB-SubCell"/>
</dbReference>
<dbReference type="Bgee" id="ENSPTRG00000008382">
    <property type="expression patterns" value="Expressed in testis and 20 other cell types or tissues"/>
</dbReference>
<evidence type="ECO:0000313" key="8">
    <source>
        <dbReference type="VGNC" id="VGNC:9003"/>
    </source>
</evidence>
<protein>
    <recommendedName>
        <fullName evidence="5">COX assembly mitochondrial protein</fullName>
    </recommendedName>
</protein>
<accession>A0A2J8LEF4</accession>
<reference evidence="6" key="3">
    <citation type="submission" date="2025-09" db="UniProtKB">
        <authorList>
            <consortium name="Ensembl"/>
        </authorList>
    </citation>
    <scope>IDENTIFICATION</scope>
</reference>
<evidence type="ECO:0000313" key="7">
    <source>
        <dbReference type="Proteomes" id="UP000002277"/>
    </source>
</evidence>
<dbReference type="Proteomes" id="UP000002277">
    <property type="component" value="Chromosome 16"/>
</dbReference>
<evidence type="ECO:0000313" key="6">
    <source>
        <dbReference type="Ensembl" id="ENSPTRP00000093785.1"/>
    </source>
</evidence>
<dbReference type="PANTHER" id="PTHR22977:SF1">
    <property type="entry name" value="COX ASSEMBLY MITOCHONDRIAL PROTEIN 2 HOMOLOG"/>
    <property type="match status" value="1"/>
</dbReference>
<dbReference type="AlphaFoldDB" id="A0A2J8LEF4"/>
<keyword evidence="7" id="KW-1185">Reference proteome</keyword>
<organism evidence="6 7">
    <name type="scientific">Pan troglodytes</name>
    <name type="common">Chimpanzee</name>
    <dbReference type="NCBI Taxonomy" id="9598"/>
    <lineage>
        <taxon>Eukaryota</taxon>
        <taxon>Metazoa</taxon>
        <taxon>Chordata</taxon>
        <taxon>Craniata</taxon>
        <taxon>Vertebrata</taxon>
        <taxon>Euteleostomi</taxon>
        <taxon>Mammalia</taxon>
        <taxon>Eutheria</taxon>
        <taxon>Euarchontoglires</taxon>
        <taxon>Primates</taxon>
        <taxon>Haplorrhini</taxon>
        <taxon>Catarrhini</taxon>
        <taxon>Hominidae</taxon>
        <taxon>Pan</taxon>
    </lineage>
</organism>
<dbReference type="InParanoid" id="A0A2J8LEF4"/>
<name>A0A2J8LEF4_PANTR</name>
<keyword evidence="3 5" id="KW-0496">Mitochondrion</keyword>
<accession>A0A2I3TWZ2</accession>
<dbReference type="Pfam" id="PF08583">
    <property type="entry name" value="Cmc1"/>
    <property type="match status" value="2"/>
</dbReference>
<reference evidence="6" key="2">
    <citation type="submission" date="2025-08" db="UniProtKB">
        <authorList>
            <consortium name="Ensembl"/>
        </authorList>
    </citation>
    <scope>IDENTIFICATION</scope>
</reference>
<comment type="similarity">
    <text evidence="2 5">Belongs to the CMC family.</text>
</comment>
<evidence type="ECO:0000256" key="3">
    <source>
        <dbReference type="ARBA" id="ARBA00023128"/>
    </source>
</evidence>
<reference evidence="6 7" key="1">
    <citation type="journal article" date="2005" name="Nature">
        <title>Initial sequence of the chimpanzee genome and comparison with the human genome.</title>
        <authorList>
            <consortium name="Chimpanzee sequencing and analysis consortium"/>
        </authorList>
    </citation>
    <scope>NUCLEOTIDE SEQUENCE [LARGE SCALE GENOMIC DNA]</scope>
</reference>
<evidence type="ECO:0000256" key="2">
    <source>
        <dbReference type="ARBA" id="ARBA00007347"/>
    </source>
</evidence>
<dbReference type="PANTHER" id="PTHR22977">
    <property type="entry name" value="COX ASSEMBLY MITOCHONDRIAL PROTEIN"/>
    <property type="match status" value="1"/>
</dbReference>
<comment type="subcellular location">
    <subcellularLocation>
        <location evidence="1 5">Mitochondrion</location>
    </subcellularLocation>
</comment>
<evidence type="ECO:0000256" key="5">
    <source>
        <dbReference type="RuleBase" id="RU364104"/>
    </source>
</evidence>